<accession>A0ABY4Y3P8</accession>
<protein>
    <submittedName>
        <fullName evidence="1">YmzC family protein</fullName>
    </submittedName>
</protein>
<proteinExistence type="predicted"/>
<evidence type="ECO:0000313" key="2">
    <source>
        <dbReference type="Proteomes" id="UP001057348"/>
    </source>
</evidence>
<dbReference type="Pfam" id="PF14157">
    <property type="entry name" value="YmzC"/>
    <property type="match status" value="1"/>
</dbReference>
<dbReference type="Gene3D" id="6.20.140.10">
    <property type="match status" value="1"/>
</dbReference>
<dbReference type="RefSeq" id="WP_087991480.1">
    <property type="nucleotide sequence ID" value="NZ_CP092751.1"/>
</dbReference>
<dbReference type="InterPro" id="IPR025448">
    <property type="entry name" value="YmzC-like"/>
</dbReference>
<sequence>MFESEAELRRIRIALVWIAVFLLFGACGNQDTIIETDSGNSGYETPQPTSFPLEHNHFGVVEDGYIKIYEYNESRNEVKLKKEYSDDDELE</sequence>
<name>A0ABY4Y3P8_BACVA</name>
<dbReference type="EMBL" id="CP092751">
    <property type="protein sequence ID" value="USP97231.1"/>
    <property type="molecule type" value="Genomic_DNA"/>
</dbReference>
<evidence type="ECO:0000313" key="1">
    <source>
        <dbReference type="EMBL" id="USP97231.1"/>
    </source>
</evidence>
<dbReference type="Proteomes" id="UP001057348">
    <property type="component" value="Chromosome"/>
</dbReference>
<organism evidence="1 2">
    <name type="scientific">Bacillus vallismortis</name>
    <dbReference type="NCBI Taxonomy" id="72361"/>
    <lineage>
        <taxon>Bacteria</taxon>
        <taxon>Bacillati</taxon>
        <taxon>Bacillota</taxon>
        <taxon>Bacilli</taxon>
        <taxon>Bacillales</taxon>
        <taxon>Bacillaceae</taxon>
        <taxon>Bacillus</taxon>
    </lineage>
</organism>
<gene>
    <name evidence="1" type="ORF">MKF32_09335</name>
</gene>
<keyword evidence="2" id="KW-1185">Reference proteome</keyword>
<reference evidence="1" key="1">
    <citation type="submission" date="2022-02" db="EMBL/GenBank/DDBJ databases">
        <title>Draft Genome Sequence of Bacillus vallismortis Strain BL01, Isolated from Artemisia lerchiana Web. Roots.</title>
        <authorList>
            <person name="Chebotar V.K."/>
            <person name="Gancheva M.S."/>
            <person name="Chizhevskaya E.P."/>
            <person name="Komarova O.V."/>
            <person name="Baganova M.E."/>
            <person name="Zaplatkin A.N."/>
            <person name="Pishchik V.N."/>
        </authorList>
    </citation>
    <scope>NUCLEOTIDE SEQUENCE</scope>
    <source>
        <strain evidence="1">BL01</strain>
    </source>
</reference>